<dbReference type="EMBL" id="ML014201">
    <property type="protein sequence ID" value="RKP00742.1"/>
    <property type="molecule type" value="Genomic_DNA"/>
</dbReference>
<evidence type="ECO:0000313" key="5">
    <source>
        <dbReference type="Proteomes" id="UP000274922"/>
    </source>
</evidence>
<keyword evidence="5" id="KW-1185">Reference proteome</keyword>
<sequence length="221" mass="23946">MGYQARGWSVEPIVWKPFLAGLVASLVHHRDFRLVFLSRFFFQMGIATVQGFLQYFVSDCLVTDLPPTVAVSVVMLPLLVLSPISAALAPRDAPRRVVYAAAAVMVWACLCLASLRSFLAVMAVCGVFGIAYGPFMSVEFAMVIAVLPDPKTAARDISLWHTALVLPQIMASPIAGMLRDALQPVGNDLGVVCLGYKVVYVVCIGYLLLGVLATRLIRSID</sequence>
<dbReference type="PANTHER" id="PTHR23528">
    <property type="match status" value="1"/>
</dbReference>
<keyword evidence="1" id="KW-0472">Membrane</keyword>
<evidence type="ECO:0000313" key="2">
    <source>
        <dbReference type="EMBL" id="RKO97007.1"/>
    </source>
</evidence>
<feature type="transmembrane region" description="Helical" evidence="1">
    <location>
        <begin position="198"/>
        <end position="217"/>
    </location>
</feature>
<evidence type="ECO:0000313" key="4">
    <source>
        <dbReference type="Proteomes" id="UP000268535"/>
    </source>
</evidence>
<dbReference type="Proteomes" id="UP000268535">
    <property type="component" value="Unassembled WGS sequence"/>
</dbReference>
<dbReference type="PANTHER" id="PTHR23528:SF1">
    <property type="entry name" value="MAJOR FACILITATOR SUPERFAMILY (MFS) PROFILE DOMAIN-CONTAINING PROTEIN"/>
    <property type="match status" value="1"/>
</dbReference>
<feature type="transmembrane region" description="Helical" evidence="1">
    <location>
        <begin position="69"/>
        <end position="90"/>
    </location>
</feature>
<organism evidence="2 4">
    <name type="scientific">Caulochytrium protostelioides</name>
    <dbReference type="NCBI Taxonomy" id="1555241"/>
    <lineage>
        <taxon>Eukaryota</taxon>
        <taxon>Fungi</taxon>
        <taxon>Fungi incertae sedis</taxon>
        <taxon>Chytridiomycota</taxon>
        <taxon>Chytridiomycota incertae sedis</taxon>
        <taxon>Chytridiomycetes</taxon>
        <taxon>Caulochytriales</taxon>
        <taxon>Caulochytriaceae</taxon>
        <taxon>Caulochytrium</taxon>
    </lineage>
</organism>
<dbReference type="Gene3D" id="1.20.1250.20">
    <property type="entry name" value="MFS general substrate transporter like domains"/>
    <property type="match status" value="1"/>
</dbReference>
<feature type="transmembrane region" description="Helical" evidence="1">
    <location>
        <begin position="97"/>
        <end position="115"/>
    </location>
</feature>
<keyword evidence="1" id="KW-1133">Transmembrane helix</keyword>
<dbReference type="AlphaFoldDB" id="A0A4V1ITG8"/>
<evidence type="ECO:0000313" key="3">
    <source>
        <dbReference type="EMBL" id="RKP00742.1"/>
    </source>
</evidence>
<keyword evidence="1" id="KW-0812">Transmembrane</keyword>
<feature type="transmembrane region" description="Helical" evidence="1">
    <location>
        <begin position="40"/>
        <end position="57"/>
    </location>
</feature>
<evidence type="ECO:0000256" key="1">
    <source>
        <dbReference type="SAM" id="Phobius"/>
    </source>
</evidence>
<feature type="transmembrane region" description="Helical" evidence="1">
    <location>
        <begin position="121"/>
        <end position="147"/>
    </location>
</feature>
<dbReference type="Proteomes" id="UP000274922">
    <property type="component" value="Unassembled WGS sequence"/>
</dbReference>
<dbReference type="SUPFAM" id="SSF103473">
    <property type="entry name" value="MFS general substrate transporter"/>
    <property type="match status" value="1"/>
</dbReference>
<name>A0A4V1ITG8_9FUNG</name>
<dbReference type="InterPro" id="IPR036259">
    <property type="entry name" value="MFS_trans_sf"/>
</dbReference>
<feature type="transmembrane region" description="Helical" evidence="1">
    <location>
        <begin position="159"/>
        <end position="178"/>
    </location>
</feature>
<proteinExistence type="predicted"/>
<gene>
    <name evidence="2" type="ORF">CAUPRSCDRAFT_7159</name>
    <name evidence="3" type="ORF">CXG81DRAFT_12866</name>
</gene>
<reference evidence="2" key="3">
    <citation type="submission" date="2018-08" db="EMBL/GenBank/DDBJ databases">
        <title>Leveraging single-cell genomics to expand the Fungal Tree of Life.</title>
        <authorList>
            <consortium name="DOE Joint Genome Institute"/>
            <person name="Ahrendt S.R."/>
            <person name="Quandt C.A."/>
            <person name="Ciobanu D."/>
            <person name="Clum A."/>
            <person name="Salamov A."/>
            <person name="Andreopoulos B."/>
            <person name="Cheng J.-F."/>
            <person name="Woyke T."/>
            <person name="Pelin A."/>
            <person name="Henrissat B."/>
            <person name="Reynolds N."/>
            <person name="Benny G.L."/>
            <person name="Smith M.E."/>
            <person name="James T.Y."/>
            <person name="Grigoriev I.V."/>
        </authorList>
    </citation>
    <scope>NUCLEOTIDE SEQUENCE</scope>
    <source>
        <strain evidence="2">ATCC 52028</strain>
    </source>
</reference>
<reference evidence="3" key="2">
    <citation type="submission" date="2018-04" db="EMBL/GenBank/DDBJ databases">
        <title>Leveraging single-cell genomics to expand the Fungal Tree of Life.</title>
        <authorList>
            <consortium name="DOE Joint Genome Institute"/>
            <person name="Ahrendt S.R."/>
            <person name="Quandt C.A."/>
            <person name="Ciobanu D."/>
            <person name="Clum A."/>
            <person name="Salamov A."/>
            <person name="Andreopoulos B."/>
            <person name="Cheng J.-F."/>
            <person name="Woyke T."/>
            <person name="Pelin A."/>
            <person name="Henrissat B."/>
            <person name="Benny G.L."/>
            <person name="Smith M.E."/>
            <person name="James T.Y."/>
            <person name="Grigoriev I.V."/>
        </authorList>
    </citation>
    <scope>NUCLEOTIDE SEQUENCE</scope>
    <source>
        <strain evidence="3">ATCC 52028</strain>
    </source>
</reference>
<reference evidence="4 5" key="1">
    <citation type="journal article" date="2018" name="Nat. Microbiol.">
        <title>Leveraging single-cell genomics to expand the fungal tree of life.</title>
        <authorList>
            <person name="Ahrendt S.R."/>
            <person name="Quandt C.A."/>
            <person name="Ciobanu D."/>
            <person name="Clum A."/>
            <person name="Salamov A."/>
            <person name="Andreopoulos B."/>
            <person name="Cheng J.F."/>
            <person name="Woyke T."/>
            <person name="Pelin A."/>
            <person name="Henrissat B."/>
            <person name="Reynolds N.K."/>
            <person name="Benny G.L."/>
            <person name="Smith M.E."/>
            <person name="James T.Y."/>
            <person name="Grigoriev I.V."/>
        </authorList>
    </citation>
    <scope>NUCLEOTIDE SEQUENCE [LARGE SCALE GENOMIC DNA]</scope>
    <source>
        <strain evidence="4 5">ATCC 52028</strain>
    </source>
</reference>
<protein>
    <recommendedName>
        <fullName evidence="6">MFS general substrate transporter</fullName>
    </recommendedName>
</protein>
<evidence type="ECO:0008006" key="6">
    <source>
        <dbReference type="Google" id="ProtNLM"/>
    </source>
</evidence>
<dbReference type="OrthoDB" id="28755at2759"/>
<dbReference type="EMBL" id="ML009466">
    <property type="protein sequence ID" value="RKO97007.1"/>
    <property type="molecule type" value="Genomic_DNA"/>
</dbReference>
<accession>A0A4V1ITG8</accession>